<dbReference type="GO" id="GO:0046872">
    <property type="term" value="F:metal ion binding"/>
    <property type="evidence" value="ECO:0007669"/>
    <property type="project" value="UniProtKB-UniRule"/>
</dbReference>
<feature type="domain" description="Peptidase M24" evidence="8">
    <location>
        <begin position="12"/>
        <end position="241"/>
    </location>
</feature>
<evidence type="ECO:0000256" key="7">
    <source>
        <dbReference type="RuleBase" id="RU003653"/>
    </source>
</evidence>
<feature type="binding site" evidence="6">
    <location>
        <position position="107"/>
    </location>
    <ligand>
        <name>a divalent metal cation</name>
        <dbReference type="ChEBI" id="CHEBI:60240"/>
        <label>1</label>
    </ligand>
</feature>
<dbReference type="AlphaFoldDB" id="A0A4Q1RJH4"/>
<evidence type="ECO:0000256" key="1">
    <source>
        <dbReference type="ARBA" id="ARBA00002521"/>
    </source>
</evidence>
<evidence type="ECO:0000259" key="8">
    <source>
        <dbReference type="Pfam" id="PF00557"/>
    </source>
</evidence>
<dbReference type="Gene3D" id="3.90.230.10">
    <property type="entry name" value="Creatinase/methionine aminopeptidase superfamily"/>
    <property type="match status" value="1"/>
</dbReference>
<dbReference type="PANTHER" id="PTHR43330:SF27">
    <property type="entry name" value="METHIONINE AMINOPEPTIDASE"/>
    <property type="match status" value="1"/>
</dbReference>
<evidence type="ECO:0000256" key="3">
    <source>
        <dbReference type="ARBA" id="ARBA00022670"/>
    </source>
</evidence>
<evidence type="ECO:0000313" key="10">
    <source>
        <dbReference type="Proteomes" id="UP000290106"/>
    </source>
</evidence>
<evidence type="ECO:0000313" key="9">
    <source>
        <dbReference type="EMBL" id="RXS75890.1"/>
    </source>
</evidence>
<feature type="binding site" evidence="6">
    <location>
        <position position="96"/>
    </location>
    <ligand>
        <name>a divalent metal cation</name>
        <dbReference type="ChEBI" id="CHEBI:60240"/>
        <label>1</label>
    </ligand>
</feature>
<comment type="catalytic activity">
    <reaction evidence="6 7">
        <text>Release of N-terminal amino acids, preferentially methionine, from peptides and arylamides.</text>
        <dbReference type="EC" id="3.4.11.18"/>
    </reaction>
</comment>
<sequence>MSVSIKTAREIELMRESCHLLEKVHDELAKAIRPGISTWEIDHLGEEMIRSFGCTPNFLHYNGYPASICVSVNDEVVHGIPSKKRILHEGDIVSLDAGLIYKGYHSDAARTHAVGEISPEAQKLIDVTRQSFFEGIKMAKAGNHLYDISAAIGNYAESFGYGVVRDLVGHGIGTSLHEDPQIPNFAQKRRGIRLVPGMTLAIEPMITMGRPEVCWLDDDWTVVTEDESLAAHYENTILITEGEPEILTLTK</sequence>
<keyword evidence="2 6" id="KW-0031">Aminopeptidase</keyword>
<dbReference type="NCBIfam" id="TIGR00500">
    <property type="entry name" value="met_pdase_I"/>
    <property type="match status" value="1"/>
</dbReference>
<evidence type="ECO:0000256" key="4">
    <source>
        <dbReference type="ARBA" id="ARBA00022723"/>
    </source>
</evidence>
<dbReference type="PANTHER" id="PTHR43330">
    <property type="entry name" value="METHIONINE AMINOPEPTIDASE"/>
    <property type="match status" value="1"/>
</dbReference>
<dbReference type="RefSeq" id="WP_022399979.1">
    <property type="nucleotide sequence ID" value="NZ_JBGKFY010000003.1"/>
</dbReference>
<keyword evidence="3 6" id="KW-0645">Protease</keyword>
<dbReference type="SUPFAM" id="SSF55920">
    <property type="entry name" value="Creatinase/aminopeptidase"/>
    <property type="match status" value="1"/>
</dbReference>
<feature type="binding site" evidence="6">
    <location>
        <position position="78"/>
    </location>
    <ligand>
        <name>substrate</name>
    </ligand>
</feature>
<dbReference type="EC" id="3.4.11.18" evidence="6 7"/>
<dbReference type="InterPro" id="IPR001714">
    <property type="entry name" value="Pept_M24_MAP"/>
</dbReference>
<comment type="subunit">
    <text evidence="6">Monomer.</text>
</comment>
<comment type="cofactor">
    <cofactor evidence="6">
        <name>Co(2+)</name>
        <dbReference type="ChEBI" id="CHEBI:48828"/>
    </cofactor>
    <cofactor evidence="6">
        <name>Zn(2+)</name>
        <dbReference type="ChEBI" id="CHEBI:29105"/>
    </cofactor>
    <cofactor evidence="6">
        <name>Mn(2+)</name>
        <dbReference type="ChEBI" id="CHEBI:29035"/>
    </cofactor>
    <cofactor evidence="6">
        <name>Fe(2+)</name>
        <dbReference type="ChEBI" id="CHEBI:29033"/>
    </cofactor>
    <text evidence="6">Binds 2 divalent metal cations per subunit. Has a high-affinity and a low affinity metal-binding site. The true nature of the physiological cofactor is under debate. The enzyme is active with cobalt, zinc, manganese or divalent iron ions. Most likely, methionine aminopeptidases function as mononuclear Fe(2+)-metalloproteases under physiological conditions, and the catalytically relevant metal-binding site has been assigned to the histidine-containing high-affinity site.</text>
</comment>
<keyword evidence="10" id="KW-1185">Reference proteome</keyword>
<protein>
    <recommendedName>
        <fullName evidence="6 7">Methionine aminopeptidase</fullName>
        <shortName evidence="6">MAP</shortName>
        <shortName evidence="6">MetAP</shortName>
        <ecNumber evidence="6 7">3.4.11.18</ecNumber>
    </recommendedName>
    <alternativeName>
        <fullName evidence="6">Peptidase M</fullName>
    </alternativeName>
</protein>
<comment type="similarity">
    <text evidence="6">Belongs to the peptidase M24A family. Methionine aminopeptidase type 1 subfamily.</text>
</comment>
<dbReference type="GO" id="GO:0070006">
    <property type="term" value="F:metalloaminopeptidase activity"/>
    <property type="evidence" value="ECO:0007669"/>
    <property type="project" value="UniProtKB-UniRule"/>
</dbReference>
<feature type="binding site" evidence="6">
    <location>
        <position position="107"/>
    </location>
    <ligand>
        <name>a divalent metal cation</name>
        <dbReference type="ChEBI" id="CHEBI:60240"/>
        <label>2</label>
        <note>catalytic</note>
    </ligand>
</feature>
<dbReference type="Pfam" id="PF00557">
    <property type="entry name" value="Peptidase_M24"/>
    <property type="match status" value="1"/>
</dbReference>
<keyword evidence="4 6" id="KW-0479">Metal-binding</keyword>
<name>A0A4Q1RJH4_9FIRM</name>
<organism evidence="9 10">
    <name type="scientific">Blautia faecicola</name>
    <dbReference type="NCBI Taxonomy" id="2509240"/>
    <lineage>
        <taxon>Bacteria</taxon>
        <taxon>Bacillati</taxon>
        <taxon>Bacillota</taxon>
        <taxon>Clostridia</taxon>
        <taxon>Lachnospirales</taxon>
        <taxon>Lachnospiraceae</taxon>
        <taxon>Blautia</taxon>
    </lineage>
</organism>
<comment type="function">
    <text evidence="1 6">Removes the N-terminal methionine from nascent proteins. The N-terminal methionine is often cleaved when the second residue in the primary sequence is small and uncharged (Met-Ala-, Cys, Gly, Pro, Ser, Thr, or Val). Requires deformylation of the N(alpha)-formylated initiator methionine before it can be hydrolyzed.</text>
</comment>
<feature type="binding site" evidence="6">
    <location>
        <position position="234"/>
    </location>
    <ligand>
        <name>a divalent metal cation</name>
        <dbReference type="ChEBI" id="CHEBI:60240"/>
        <label>2</label>
        <note>catalytic</note>
    </ligand>
</feature>
<dbReference type="InterPro" id="IPR000994">
    <property type="entry name" value="Pept_M24"/>
</dbReference>
<dbReference type="InterPro" id="IPR036005">
    <property type="entry name" value="Creatinase/aminopeptidase-like"/>
</dbReference>
<dbReference type="EMBL" id="SDKC01000001">
    <property type="protein sequence ID" value="RXS75890.1"/>
    <property type="molecule type" value="Genomic_DNA"/>
</dbReference>
<keyword evidence="5 6" id="KW-0378">Hydrolase</keyword>
<feature type="binding site" evidence="6">
    <location>
        <position position="234"/>
    </location>
    <ligand>
        <name>a divalent metal cation</name>
        <dbReference type="ChEBI" id="CHEBI:60240"/>
        <label>1</label>
    </ligand>
</feature>
<reference evidence="9 10" key="1">
    <citation type="submission" date="2019-01" db="EMBL/GenBank/DDBJ databases">
        <title>Blautia sp. nov. KGMB01111 isolated human feces.</title>
        <authorList>
            <person name="Park J.-E."/>
            <person name="Kim J.-S."/>
            <person name="Park S.-H."/>
        </authorList>
    </citation>
    <scope>NUCLEOTIDE SEQUENCE [LARGE SCALE GENOMIC DNA]</scope>
    <source>
        <strain evidence="9 10">KGMB01111</strain>
    </source>
</reference>
<comment type="caution">
    <text evidence="9">The sequence shown here is derived from an EMBL/GenBank/DDBJ whole genome shotgun (WGS) entry which is preliminary data.</text>
</comment>
<evidence type="ECO:0000256" key="6">
    <source>
        <dbReference type="HAMAP-Rule" id="MF_01974"/>
    </source>
</evidence>
<feature type="binding site" evidence="6">
    <location>
        <position position="170"/>
    </location>
    <ligand>
        <name>a divalent metal cation</name>
        <dbReference type="ChEBI" id="CHEBI:60240"/>
        <label>2</label>
        <note>catalytic</note>
    </ligand>
</feature>
<gene>
    <name evidence="6 9" type="primary">map</name>
    <name evidence="9" type="ORF">ETP43_12205</name>
</gene>
<evidence type="ECO:0000256" key="2">
    <source>
        <dbReference type="ARBA" id="ARBA00022438"/>
    </source>
</evidence>
<dbReference type="GO" id="GO:0006508">
    <property type="term" value="P:proteolysis"/>
    <property type="evidence" value="ECO:0007669"/>
    <property type="project" value="UniProtKB-KW"/>
</dbReference>
<evidence type="ECO:0000256" key="5">
    <source>
        <dbReference type="ARBA" id="ARBA00022801"/>
    </source>
</evidence>
<dbReference type="InterPro" id="IPR002467">
    <property type="entry name" value="Pept_M24A_MAP1"/>
</dbReference>
<proteinExistence type="inferred from homology"/>
<dbReference type="CDD" id="cd01086">
    <property type="entry name" value="MetAP1"/>
    <property type="match status" value="1"/>
</dbReference>
<feature type="binding site" evidence="6">
    <location>
        <position position="177"/>
    </location>
    <ligand>
        <name>substrate</name>
    </ligand>
</feature>
<dbReference type="HAMAP" id="MF_01974">
    <property type="entry name" value="MetAP_1"/>
    <property type="match status" value="1"/>
</dbReference>
<dbReference type="GO" id="GO:0005829">
    <property type="term" value="C:cytosol"/>
    <property type="evidence" value="ECO:0007669"/>
    <property type="project" value="TreeGrafter"/>
</dbReference>
<dbReference type="OrthoDB" id="9802055at2"/>
<dbReference type="PRINTS" id="PR00599">
    <property type="entry name" value="MAPEPTIDASE"/>
</dbReference>
<accession>A0A4Q1RJH4</accession>
<dbReference type="GO" id="GO:0004239">
    <property type="term" value="F:initiator methionyl aminopeptidase activity"/>
    <property type="evidence" value="ECO:0007669"/>
    <property type="project" value="UniProtKB-UniRule"/>
</dbReference>
<dbReference type="Proteomes" id="UP000290106">
    <property type="component" value="Unassembled WGS sequence"/>
</dbReference>
<feature type="binding site" evidence="6">
    <location>
        <position position="203"/>
    </location>
    <ligand>
        <name>a divalent metal cation</name>
        <dbReference type="ChEBI" id="CHEBI:60240"/>
        <label>2</label>
        <note>catalytic</note>
    </ligand>
</feature>